<reference evidence="5 6" key="1">
    <citation type="submission" date="2022-10" db="EMBL/GenBank/DDBJ databases">
        <title>Draft genome assembly of moderately radiation resistant bacterium Metabacillus halosaccharovorans.</title>
        <authorList>
            <person name="Pal S."/>
            <person name="Gopinathan A."/>
        </authorList>
    </citation>
    <scope>NUCLEOTIDE SEQUENCE [LARGE SCALE GENOMIC DNA]</scope>
    <source>
        <strain evidence="5 6">VITHBRA001</strain>
    </source>
</reference>
<evidence type="ECO:0000256" key="2">
    <source>
        <dbReference type="HAMAP-Rule" id="MF_01867"/>
    </source>
</evidence>
<name>A0ABT3DKF2_9BACI</name>
<evidence type="ECO:0000259" key="3">
    <source>
        <dbReference type="Pfam" id="PF10079"/>
    </source>
</evidence>
<comment type="function">
    <text evidence="2">Involved in bacillithiol (BSH) biosynthesis. May catalyze the last step of the pathway, the addition of cysteine to glucosamine malate (GlcN-Mal) to generate BSH.</text>
</comment>
<accession>A0ABT3DKF2</accession>
<evidence type="ECO:0000313" key="5">
    <source>
        <dbReference type="EMBL" id="MCV9887550.1"/>
    </source>
</evidence>
<evidence type="ECO:0000256" key="1">
    <source>
        <dbReference type="ARBA" id="ARBA00022598"/>
    </source>
</evidence>
<feature type="domain" description="Bacillithiol biosynthesis BshC C-terminal coiled-coil" evidence="4">
    <location>
        <begin position="383"/>
        <end position="542"/>
    </location>
</feature>
<comment type="caution">
    <text evidence="5">The sequence shown here is derived from an EMBL/GenBank/DDBJ whole genome shotgun (WGS) entry which is preliminary data.</text>
</comment>
<dbReference type="EMBL" id="JAOYEY010000047">
    <property type="protein sequence ID" value="MCV9887550.1"/>
    <property type="molecule type" value="Genomic_DNA"/>
</dbReference>
<dbReference type="Pfam" id="PF10079">
    <property type="entry name" value="Rossmann-like_BshC"/>
    <property type="match status" value="1"/>
</dbReference>
<dbReference type="InterPro" id="IPR055398">
    <property type="entry name" value="Rossmann-like_BshC"/>
</dbReference>
<dbReference type="RefSeq" id="WP_264143856.1">
    <property type="nucleotide sequence ID" value="NZ_JAOYEY010000047.1"/>
</dbReference>
<evidence type="ECO:0000313" key="6">
    <source>
        <dbReference type="Proteomes" id="UP001526147"/>
    </source>
</evidence>
<gene>
    <name evidence="2 5" type="primary">bshC</name>
    <name evidence="5" type="ORF">OIH86_18075</name>
</gene>
<dbReference type="EC" id="6.-.-.-" evidence="2"/>
<organism evidence="5 6">
    <name type="scientific">Metabacillus halosaccharovorans</name>
    <dbReference type="NCBI Taxonomy" id="930124"/>
    <lineage>
        <taxon>Bacteria</taxon>
        <taxon>Bacillati</taxon>
        <taxon>Bacillota</taxon>
        <taxon>Bacilli</taxon>
        <taxon>Bacillales</taxon>
        <taxon>Bacillaceae</taxon>
        <taxon>Metabacillus</taxon>
    </lineage>
</organism>
<dbReference type="Pfam" id="PF24850">
    <property type="entry name" value="CC_BshC"/>
    <property type="match status" value="1"/>
</dbReference>
<comment type="similarity">
    <text evidence="2">Belongs to the BshC family.</text>
</comment>
<keyword evidence="1 2" id="KW-0436">Ligase</keyword>
<feature type="domain" description="Bacillithiol biosynthesis BshC N-terminal Rossmann-like" evidence="3">
    <location>
        <begin position="1"/>
        <end position="380"/>
    </location>
</feature>
<dbReference type="Proteomes" id="UP001526147">
    <property type="component" value="Unassembled WGS sequence"/>
</dbReference>
<proteinExistence type="inferred from homology"/>
<sequence length="542" mass="62907">MEIVELSLRSSNQLVNDIQDQTINHGLFFDYHVYSPDVFQSRAEDLKKRSFQRRELSTYLRDYTNRCLDHNEKTLENINRLEDPSSLVVIGGQQAGLLTGPLYTIHKIITIIKLAKEQEQKLGVPVIPVFWVAGEDHDFAEINHIFIKKNKMAKKLAINENPLKKQSVSEQPLNKHKTIEWIEQVFEAFGETDYSNQLIGTMKVCVESSKTYVEFFEKLILKLFGDTGLVLINSGDPDLKLLEKSCFRAIVDRNEEIYQAVQSQQIEMREHQYNPIIEMGDQSANFFFHHNGERFLFERRGNDAYHISEIGLTYSKAELIDLIETSPEKFSNNVVTRPLMQEYLFPTLAFIAGPGEVTYWAELKKVFSLFEMKMPPVLPRIQMTFLERAIERNIDETGIRIEEVLDEGVESAIERFLQKETPIDMDPLIEKAKLNIAEIHSSLVEAALEIDPSLKPVLKKNGEFIQDHLEFFSKTVDKRKRQKHDVMLSKFQAIELELLPSLHPQERIWNIYYYLNKFGPEFVGELLNLSYSFNGKHKIVKI</sequence>
<evidence type="ECO:0000259" key="4">
    <source>
        <dbReference type="Pfam" id="PF24850"/>
    </source>
</evidence>
<dbReference type="InterPro" id="IPR055399">
    <property type="entry name" value="CC_BshC"/>
</dbReference>
<dbReference type="PIRSF" id="PIRSF012535">
    <property type="entry name" value="UCP012535"/>
    <property type="match status" value="1"/>
</dbReference>
<dbReference type="InterPro" id="IPR011199">
    <property type="entry name" value="Bacillithiol_biosynth_BshC"/>
</dbReference>
<dbReference type="HAMAP" id="MF_01867">
    <property type="entry name" value="BshC"/>
    <property type="match status" value="1"/>
</dbReference>
<keyword evidence="6" id="KW-1185">Reference proteome</keyword>
<protein>
    <recommendedName>
        <fullName evidence="2">Putative cysteine ligase BshC</fullName>
        <ecNumber evidence="2">6.-.-.-</ecNumber>
    </recommendedName>
</protein>
<dbReference type="NCBIfam" id="TIGR03998">
    <property type="entry name" value="thiol_BshC"/>
    <property type="match status" value="1"/>
</dbReference>